<comment type="caution">
    <text evidence="8">The sequence shown here is derived from an EMBL/GenBank/DDBJ whole genome shotgun (WGS) entry which is preliminary data.</text>
</comment>
<comment type="subcellular location">
    <subcellularLocation>
        <location evidence="1 6">Cell membrane</location>
        <topology evidence="1 6">Multi-pass membrane protein</topology>
    </subcellularLocation>
</comment>
<dbReference type="PANTHER" id="PTHR12677:SF59">
    <property type="entry name" value="GOLGI APPARATUS MEMBRANE PROTEIN TVP38-RELATED"/>
    <property type="match status" value="1"/>
</dbReference>
<keyword evidence="4 6" id="KW-1133">Transmembrane helix</keyword>
<dbReference type="STRING" id="1121324.CLIT_23c00270"/>
<organism evidence="8 9">
    <name type="scientific">Peptoclostridium litorale DSM 5388</name>
    <dbReference type="NCBI Taxonomy" id="1121324"/>
    <lineage>
        <taxon>Bacteria</taxon>
        <taxon>Bacillati</taxon>
        <taxon>Bacillota</taxon>
        <taxon>Clostridia</taxon>
        <taxon>Peptostreptococcales</taxon>
        <taxon>Peptoclostridiaceae</taxon>
        <taxon>Peptoclostridium</taxon>
    </lineage>
</organism>
<dbReference type="Pfam" id="PF09335">
    <property type="entry name" value="VTT_dom"/>
    <property type="match status" value="1"/>
</dbReference>
<evidence type="ECO:0000313" key="9">
    <source>
        <dbReference type="Proteomes" id="UP000027946"/>
    </source>
</evidence>
<keyword evidence="5 6" id="KW-0472">Membrane</keyword>
<dbReference type="RefSeq" id="WP_038267521.1">
    <property type="nucleotide sequence ID" value="NZ_FSRH01000004.1"/>
</dbReference>
<comment type="similarity">
    <text evidence="6">Belongs to the TVP38/TMEM64 family.</text>
</comment>
<gene>
    <name evidence="8" type="ORF">CLIT_23c00270</name>
</gene>
<dbReference type="InterPro" id="IPR032816">
    <property type="entry name" value="VTT_dom"/>
</dbReference>
<dbReference type="PANTHER" id="PTHR12677">
    <property type="entry name" value="GOLGI APPARATUS MEMBRANE PROTEIN TVP38-RELATED"/>
    <property type="match status" value="1"/>
</dbReference>
<keyword evidence="2 6" id="KW-1003">Cell membrane</keyword>
<keyword evidence="9" id="KW-1185">Reference proteome</keyword>
<feature type="transmembrane region" description="Helical" evidence="6">
    <location>
        <begin position="192"/>
        <end position="209"/>
    </location>
</feature>
<feature type="domain" description="VTT" evidence="7">
    <location>
        <begin position="66"/>
        <end position="182"/>
    </location>
</feature>
<proteinExistence type="inferred from homology"/>
<dbReference type="InterPro" id="IPR015414">
    <property type="entry name" value="TMEM64"/>
</dbReference>
<protein>
    <recommendedName>
        <fullName evidence="6">TVP38/TMEM64 family membrane protein</fullName>
    </recommendedName>
</protein>
<evidence type="ECO:0000256" key="1">
    <source>
        <dbReference type="ARBA" id="ARBA00004651"/>
    </source>
</evidence>
<keyword evidence="3 6" id="KW-0812">Transmembrane</keyword>
<evidence type="ECO:0000313" key="8">
    <source>
        <dbReference type="EMBL" id="KDR93755.1"/>
    </source>
</evidence>
<dbReference type="EMBL" id="JJMM01000026">
    <property type="protein sequence ID" value="KDR93755.1"/>
    <property type="molecule type" value="Genomic_DNA"/>
</dbReference>
<evidence type="ECO:0000259" key="7">
    <source>
        <dbReference type="Pfam" id="PF09335"/>
    </source>
</evidence>
<dbReference type="Proteomes" id="UP000027946">
    <property type="component" value="Unassembled WGS sequence"/>
</dbReference>
<accession>A0A069RBY1</accession>
<feature type="transmembrane region" description="Helical" evidence="6">
    <location>
        <begin position="7"/>
        <end position="25"/>
    </location>
</feature>
<evidence type="ECO:0000256" key="4">
    <source>
        <dbReference type="ARBA" id="ARBA00022989"/>
    </source>
</evidence>
<feature type="transmembrane region" description="Helical" evidence="6">
    <location>
        <begin position="162"/>
        <end position="180"/>
    </location>
</feature>
<dbReference type="AlphaFoldDB" id="A0A069RBY1"/>
<dbReference type="GO" id="GO:0005886">
    <property type="term" value="C:plasma membrane"/>
    <property type="evidence" value="ECO:0007669"/>
    <property type="project" value="UniProtKB-SubCell"/>
</dbReference>
<evidence type="ECO:0000256" key="3">
    <source>
        <dbReference type="ARBA" id="ARBA00022692"/>
    </source>
</evidence>
<sequence length="223" mass="24249">MNNKKSSIVKFAASVSIVLMLLYALNKFNVIKGFGPEEIKNYVDSFGPLAPVVFIILFTLVPLTFFPDSILAIAGGLIFGIYKGFLLIMVGALCGATLSFCIARFLGKGVIAKLVKHDISKFERQLEKNAFLIILLLRFIPLFPFDVISYGAGLSKIKFKNFIAATMVGTIPGIFAYANLGAQSAHVGSRGFYISIVIIVALFAVAAFVKNNFLSGRFESTPE</sequence>
<name>A0A069RBY1_PEPLI</name>
<feature type="transmembrane region" description="Helical" evidence="6">
    <location>
        <begin position="85"/>
        <end position="106"/>
    </location>
</feature>
<evidence type="ECO:0000256" key="2">
    <source>
        <dbReference type="ARBA" id="ARBA00022475"/>
    </source>
</evidence>
<evidence type="ECO:0000256" key="6">
    <source>
        <dbReference type="RuleBase" id="RU366058"/>
    </source>
</evidence>
<evidence type="ECO:0000256" key="5">
    <source>
        <dbReference type="ARBA" id="ARBA00023136"/>
    </source>
</evidence>
<dbReference type="eggNOG" id="COG0398">
    <property type="taxonomic scope" value="Bacteria"/>
</dbReference>
<feature type="transmembrane region" description="Helical" evidence="6">
    <location>
        <begin position="130"/>
        <end position="150"/>
    </location>
</feature>
<reference evidence="8 9" key="1">
    <citation type="submission" date="2014-03" db="EMBL/GenBank/DDBJ databases">
        <title>Genome sequence of Clostridium litorale W6, DSM 5388.</title>
        <authorList>
            <person name="Poehlein A."/>
            <person name="Jagirdar A."/>
            <person name="Khonsari B."/>
            <person name="Chibani C.M."/>
            <person name="Gutierrez Gutierrez D.A."/>
            <person name="Davydova E."/>
            <person name="Alghaithi H.S."/>
            <person name="Nair K.P."/>
            <person name="Dhamotharan K."/>
            <person name="Chandran L."/>
            <person name="G W."/>
            <person name="Daniel R."/>
        </authorList>
    </citation>
    <scope>NUCLEOTIDE SEQUENCE [LARGE SCALE GENOMIC DNA]</scope>
    <source>
        <strain evidence="8 9">W6</strain>
    </source>
</reference>
<dbReference type="OrthoDB" id="9812980at2"/>